<name>A0ABP3FRX3_9ACTN</name>
<evidence type="ECO:0000313" key="3">
    <source>
        <dbReference type="Proteomes" id="UP001501867"/>
    </source>
</evidence>
<keyword evidence="3" id="KW-1185">Reference proteome</keyword>
<gene>
    <name evidence="2" type="ORF">GCM10010302_72870</name>
</gene>
<feature type="compositionally biased region" description="Low complexity" evidence="1">
    <location>
        <begin position="47"/>
        <end position="57"/>
    </location>
</feature>
<comment type="caution">
    <text evidence="2">The sequence shown here is derived from an EMBL/GenBank/DDBJ whole genome shotgun (WGS) entry which is preliminary data.</text>
</comment>
<feature type="region of interest" description="Disordered" evidence="1">
    <location>
        <begin position="43"/>
        <end position="63"/>
    </location>
</feature>
<evidence type="ECO:0000313" key="2">
    <source>
        <dbReference type="EMBL" id="GAA0323152.1"/>
    </source>
</evidence>
<dbReference type="EMBL" id="BAAABV010000032">
    <property type="protein sequence ID" value="GAA0323152.1"/>
    <property type="molecule type" value="Genomic_DNA"/>
</dbReference>
<protein>
    <submittedName>
        <fullName evidence="2">Uncharacterized protein</fullName>
    </submittedName>
</protein>
<sequence length="128" mass="13779">MAHPPGVGHDGNLLDSEKRRFFGARVPRLRLLDGMADGDAHLSQVVTTPTPGSGPPSEAQTWARSHPIRRVITAVDGIEAKEWTPRELPHSFVSLLSDEEARSKGSRGSSGTLARRSGRRSTGSSSTR</sequence>
<feature type="compositionally biased region" description="Low complexity" evidence="1">
    <location>
        <begin position="106"/>
        <end position="128"/>
    </location>
</feature>
<accession>A0ABP3FRX3</accession>
<dbReference type="Proteomes" id="UP001501867">
    <property type="component" value="Unassembled WGS sequence"/>
</dbReference>
<feature type="region of interest" description="Disordered" evidence="1">
    <location>
        <begin position="98"/>
        <end position="128"/>
    </location>
</feature>
<reference evidence="3" key="1">
    <citation type="journal article" date="2019" name="Int. J. Syst. Evol. Microbiol.">
        <title>The Global Catalogue of Microorganisms (GCM) 10K type strain sequencing project: providing services to taxonomists for standard genome sequencing and annotation.</title>
        <authorList>
            <consortium name="The Broad Institute Genomics Platform"/>
            <consortium name="The Broad Institute Genome Sequencing Center for Infectious Disease"/>
            <person name="Wu L."/>
            <person name="Ma J."/>
        </authorList>
    </citation>
    <scope>NUCLEOTIDE SEQUENCE [LARGE SCALE GENOMIC DNA]</scope>
    <source>
        <strain evidence="3">JCM 4505</strain>
    </source>
</reference>
<proteinExistence type="predicted"/>
<evidence type="ECO:0000256" key="1">
    <source>
        <dbReference type="SAM" id="MobiDB-lite"/>
    </source>
</evidence>
<organism evidence="2 3">
    <name type="scientific">Streptomyces polychromogenes</name>
    <dbReference type="NCBI Taxonomy" id="67342"/>
    <lineage>
        <taxon>Bacteria</taxon>
        <taxon>Bacillati</taxon>
        <taxon>Actinomycetota</taxon>
        <taxon>Actinomycetes</taxon>
        <taxon>Kitasatosporales</taxon>
        <taxon>Streptomycetaceae</taxon>
        <taxon>Streptomyces</taxon>
    </lineage>
</organism>